<keyword evidence="4" id="KW-0328">Glycosyltransferase</keyword>
<keyword evidence="17" id="KW-1185">Reference proteome</keyword>
<feature type="compositionally biased region" description="Acidic residues" evidence="14">
    <location>
        <begin position="647"/>
        <end position="656"/>
    </location>
</feature>
<feature type="region of interest" description="Disordered" evidence="14">
    <location>
        <begin position="628"/>
        <end position="656"/>
    </location>
</feature>
<comment type="similarity">
    <text evidence="3">Belongs to the glycosyltransferase GT106 family.</text>
</comment>
<evidence type="ECO:0000256" key="8">
    <source>
        <dbReference type="ARBA" id="ARBA00022989"/>
    </source>
</evidence>
<keyword evidence="7" id="KW-0735">Signal-anchor</keyword>
<evidence type="ECO:0000256" key="11">
    <source>
        <dbReference type="ARBA" id="ARBA00023253"/>
    </source>
</evidence>
<evidence type="ECO:0000256" key="1">
    <source>
        <dbReference type="ARBA" id="ARBA00004606"/>
    </source>
</evidence>
<dbReference type="OrthoDB" id="743588at2759"/>
<evidence type="ECO:0000256" key="5">
    <source>
        <dbReference type="ARBA" id="ARBA00022679"/>
    </source>
</evidence>
<dbReference type="PANTHER" id="PTHR31741">
    <property type="entry name" value="OS02G0726500 PROTEIN-RELATED"/>
    <property type="match status" value="1"/>
</dbReference>
<feature type="compositionally biased region" description="Pro residues" evidence="14">
    <location>
        <begin position="418"/>
        <end position="428"/>
    </location>
</feature>
<dbReference type="AlphaFoldDB" id="A0A6A1WDQ6"/>
<feature type="compositionally biased region" description="Polar residues" evidence="14">
    <location>
        <begin position="632"/>
        <end position="643"/>
    </location>
</feature>
<keyword evidence="8" id="KW-1133">Transmembrane helix</keyword>
<dbReference type="EMBL" id="RXIC02000020">
    <property type="protein sequence ID" value="KAB1223385.1"/>
    <property type="molecule type" value="Genomic_DNA"/>
</dbReference>
<evidence type="ECO:0000313" key="17">
    <source>
        <dbReference type="Proteomes" id="UP000516437"/>
    </source>
</evidence>
<evidence type="ECO:0000256" key="12">
    <source>
        <dbReference type="ARBA" id="ARBA00023277"/>
    </source>
</evidence>
<evidence type="ECO:0000256" key="9">
    <source>
        <dbReference type="ARBA" id="ARBA00023136"/>
    </source>
</evidence>
<dbReference type="GO" id="GO:0005794">
    <property type="term" value="C:Golgi apparatus"/>
    <property type="evidence" value="ECO:0007669"/>
    <property type="project" value="TreeGrafter"/>
</dbReference>
<evidence type="ECO:0000256" key="3">
    <source>
        <dbReference type="ARBA" id="ARBA00007737"/>
    </source>
</evidence>
<dbReference type="GO" id="GO:0006004">
    <property type="term" value="P:fucose metabolic process"/>
    <property type="evidence" value="ECO:0007669"/>
    <property type="project" value="UniProtKB-KW"/>
</dbReference>
<evidence type="ECO:0000256" key="2">
    <source>
        <dbReference type="ARBA" id="ARBA00004881"/>
    </source>
</evidence>
<gene>
    <name evidence="16" type="ORF">CJ030_MR2G025688</name>
</gene>
<evidence type="ECO:0000256" key="7">
    <source>
        <dbReference type="ARBA" id="ARBA00022968"/>
    </source>
</evidence>
<keyword evidence="6" id="KW-0812">Transmembrane</keyword>
<evidence type="ECO:0000256" key="15">
    <source>
        <dbReference type="SAM" id="SignalP"/>
    </source>
</evidence>
<organism evidence="16 17">
    <name type="scientific">Morella rubra</name>
    <name type="common">Chinese bayberry</name>
    <dbReference type="NCBI Taxonomy" id="262757"/>
    <lineage>
        <taxon>Eukaryota</taxon>
        <taxon>Viridiplantae</taxon>
        <taxon>Streptophyta</taxon>
        <taxon>Embryophyta</taxon>
        <taxon>Tracheophyta</taxon>
        <taxon>Spermatophyta</taxon>
        <taxon>Magnoliopsida</taxon>
        <taxon>eudicotyledons</taxon>
        <taxon>Gunneridae</taxon>
        <taxon>Pentapetalae</taxon>
        <taxon>rosids</taxon>
        <taxon>fabids</taxon>
        <taxon>Fagales</taxon>
        <taxon>Myricaceae</taxon>
        <taxon>Morella</taxon>
    </lineage>
</organism>
<comment type="subcellular location">
    <subcellularLocation>
        <location evidence="1">Membrane</location>
        <topology evidence="1">Single-pass type II membrane protein</topology>
    </subcellularLocation>
</comment>
<dbReference type="GO" id="GO:0016757">
    <property type="term" value="F:glycosyltransferase activity"/>
    <property type="evidence" value="ECO:0007669"/>
    <property type="project" value="UniProtKB-KW"/>
</dbReference>
<keyword evidence="15" id="KW-0732">Signal</keyword>
<evidence type="ECO:0000313" key="16">
    <source>
        <dbReference type="EMBL" id="KAB1223385.1"/>
    </source>
</evidence>
<feature type="signal peptide" evidence="15">
    <location>
        <begin position="1"/>
        <end position="24"/>
    </location>
</feature>
<feature type="compositionally biased region" description="Basic and acidic residues" evidence="14">
    <location>
        <begin position="403"/>
        <end position="414"/>
    </location>
</feature>
<keyword evidence="9" id="KW-0472">Membrane</keyword>
<keyword evidence="11" id="KW-0294">Fucose metabolism</keyword>
<evidence type="ECO:0000256" key="4">
    <source>
        <dbReference type="ARBA" id="ARBA00022676"/>
    </source>
</evidence>
<dbReference type="GO" id="GO:0016020">
    <property type="term" value="C:membrane"/>
    <property type="evidence" value="ECO:0007669"/>
    <property type="project" value="UniProtKB-SubCell"/>
</dbReference>
<evidence type="ECO:0000256" key="13">
    <source>
        <dbReference type="ARBA" id="ARBA00030350"/>
    </source>
</evidence>
<keyword evidence="12" id="KW-0119">Carbohydrate metabolism</keyword>
<name>A0A6A1WDQ6_9ROSI</name>
<reference evidence="16 17" key="1">
    <citation type="journal article" date="2019" name="Plant Biotechnol. J.">
        <title>The red bayberry genome and genetic basis of sex determination.</title>
        <authorList>
            <person name="Jia H.M."/>
            <person name="Jia H.J."/>
            <person name="Cai Q.L."/>
            <person name="Wang Y."/>
            <person name="Zhao H.B."/>
            <person name="Yang W.F."/>
            <person name="Wang G.Y."/>
            <person name="Li Y.H."/>
            <person name="Zhan D.L."/>
            <person name="Shen Y.T."/>
            <person name="Niu Q.F."/>
            <person name="Chang L."/>
            <person name="Qiu J."/>
            <person name="Zhao L."/>
            <person name="Xie H.B."/>
            <person name="Fu W.Y."/>
            <person name="Jin J."/>
            <person name="Li X.W."/>
            <person name="Jiao Y."/>
            <person name="Zhou C.C."/>
            <person name="Tu T."/>
            <person name="Chai C.Y."/>
            <person name="Gao J.L."/>
            <person name="Fan L.J."/>
            <person name="van de Weg E."/>
            <person name="Wang J.Y."/>
            <person name="Gao Z.S."/>
        </authorList>
    </citation>
    <scope>NUCLEOTIDE SEQUENCE [LARGE SCALE GENOMIC DNA]</scope>
    <source>
        <tissue evidence="16">Leaves</tissue>
    </source>
</reference>
<dbReference type="Proteomes" id="UP000516437">
    <property type="component" value="Chromosome 2"/>
</dbReference>
<proteinExistence type="inferred from homology"/>
<keyword evidence="10" id="KW-0325">Glycoprotein</keyword>
<dbReference type="InterPro" id="IPR019378">
    <property type="entry name" value="GDP-Fuc_O-FucTrfase"/>
</dbReference>
<dbReference type="Pfam" id="PF10250">
    <property type="entry name" value="O-FucT"/>
    <property type="match status" value="1"/>
</dbReference>
<feature type="chain" id="PRO_5025568009" description="O-fucosyltransferase family protein" evidence="15">
    <location>
        <begin position="25"/>
        <end position="656"/>
    </location>
</feature>
<evidence type="ECO:0000256" key="10">
    <source>
        <dbReference type="ARBA" id="ARBA00023180"/>
    </source>
</evidence>
<dbReference type="PANTHER" id="PTHR31741:SF6">
    <property type="entry name" value="PROTEIN EMBRYO SAC DEVELOPMENT ARREST 30"/>
    <property type="match status" value="1"/>
</dbReference>
<comment type="caution">
    <text evidence="16">The sequence shown here is derived from an EMBL/GenBank/DDBJ whole genome shotgun (WGS) entry which is preliminary data.</text>
</comment>
<sequence>MVIKSKIKWVTLSLLTLSLVSLLAHLSVTKFSTVDFVKYGGMEGLRADFANVLGTPFIRSKKIWAFVKSLESIRPYADPRSSYPVPEEQSNGFIYAKVFGGFAAIRSSICDLVTISRLLNATLVIPEIQESTRSKGISFKFKSFSYLYDEEQFILSLKHDVIIVKSLPENLKAGRRKNEFPIFRPKSSASPHYYTEEILPKLKKANVIGLVLTDGGCLQSILPPSMAEYQRLRCRVAFHALQFRTDIQLLGRGMVERLQALGQPFLAFHPGLLRETLAYHGCAELFQDVHTELIQYRRAQMIKRGIVNEELTVDSHLRRENGSCPLMPEEVGVLLQAMGYPPKTIIYVAGSETFGGQRVLIPLRAMFANLVDRTSLCSKKELSDLVGPEIPLPVDLFKTSPAKSEEQLKEEWKKAGPRPRPLPPPPDRPIYRHEKEGWYGWITQTDTEPDPSPMDLRMQAHRLLWDALDYIVSLEADAFFPGFNNDGSGCPDFSDLIMGQRLYRTASSRTYRPDRKVLAALLNITRDNMYHRTHNWTLLIWEHLNKSLGQEGLIKQSLFSKPALFLSHPLPECSCRLSSAKVSTLVKASDGRVLHGGEDECPKWMEDMDKSAGEEGVEWDDNEYEHDIELSESYNSGGKTNVSLVWDQDEEMDPND</sequence>
<dbReference type="GO" id="GO:0009507">
    <property type="term" value="C:chloroplast"/>
    <property type="evidence" value="ECO:0007669"/>
    <property type="project" value="TreeGrafter"/>
</dbReference>
<feature type="region of interest" description="Disordered" evidence="14">
    <location>
        <begin position="402"/>
        <end position="431"/>
    </location>
</feature>
<keyword evidence="5" id="KW-0808">Transferase</keyword>
<evidence type="ECO:0000256" key="6">
    <source>
        <dbReference type="ARBA" id="ARBA00022692"/>
    </source>
</evidence>
<comment type="pathway">
    <text evidence="2">Glycan metabolism.</text>
</comment>
<protein>
    <recommendedName>
        <fullName evidence="13">O-fucosyltransferase family protein</fullName>
    </recommendedName>
</protein>
<accession>A0A6A1WDQ6</accession>
<evidence type="ECO:0000256" key="14">
    <source>
        <dbReference type="SAM" id="MobiDB-lite"/>
    </source>
</evidence>